<dbReference type="Pfam" id="PF00172">
    <property type="entry name" value="Zn_clus"/>
    <property type="match status" value="1"/>
</dbReference>
<dbReference type="InterPro" id="IPR036864">
    <property type="entry name" value="Zn2-C6_fun-type_DNA-bd_sf"/>
</dbReference>
<sequence length="482" mass="53957">MKMAINTGLERSLGEPKKRVLGPLDKRKTQTRCQSCAQRKIKCQGPFPCAYCVRMKKPCRPPVQPESTSSVTFVAASAQTRAPDSSTLVTTSPLSIPHLDEQMSTIYMRYFASFMEGCHITGNSAATSALDLLPLMDVSPPLRNMALAIGALQSSRRASVRSAQRQDDPRVLAFRFYAEAIQALKHRLEEPHVAASDDVLWSTFLLGLFELLSETSGQPWATHMLYGTSRLFQLAGPSAVRVTDLRGRLFDAFCVLESKRALLFGDDTFLSRDEWLLARQDYDVLGAEASSPMSRLLPLMYNLASFTRRLFAEIEAIPEALRPFHPALGTLASEGISLLHELHLRIQDITISQAWQDDPSNGLAKSFLHAMLLFHCRNFTFYTCFDNLPIPFLSPEEVREHTSTALATCSRIAADETFSGIPGIMLLFPLRMVGVHASDRRTRLEVLRILARIYQLGFVVADRIRVDLEECWASQDDIQRLS</sequence>
<dbReference type="AlphaFoldDB" id="A0A9P7ZML7"/>
<evidence type="ECO:0000313" key="5">
    <source>
        <dbReference type="Proteomes" id="UP000887229"/>
    </source>
</evidence>
<keyword evidence="5" id="KW-1185">Reference proteome</keyword>
<accession>A0A9P7ZML7</accession>
<dbReference type="PANTHER" id="PTHR37534:SF49">
    <property type="entry name" value="LYSINE BIOSYNTHESIS REGULATORY PROTEIN LYS14"/>
    <property type="match status" value="1"/>
</dbReference>
<dbReference type="GeneID" id="70298174"/>
<dbReference type="InterPro" id="IPR001138">
    <property type="entry name" value="Zn2Cys6_DnaBD"/>
</dbReference>
<dbReference type="GO" id="GO:0000981">
    <property type="term" value="F:DNA-binding transcription factor activity, RNA polymerase II-specific"/>
    <property type="evidence" value="ECO:0007669"/>
    <property type="project" value="InterPro"/>
</dbReference>
<comment type="subcellular location">
    <subcellularLocation>
        <location evidence="1">Nucleus</location>
    </subcellularLocation>
</comment>
<evidence type="ECO:0000256" key="1">
    <source>
        <dbReference type="ARBA" id="ARBA00004123"/>
    </source>
</evidence>
<dbReference type="PROSITE" id="PS50048">
    <property type="entry name" value="ZN2_CY6_FUNGAL_2"/>
    <property type="match status" value="1"/>
</dbReference>
<dbReference type="SUPFAM" id="SSF57701">
    <property type="entry name" value="Zn2/Cys6 DNA-binding domain"/>
    <property type="match status" value="1"/>
</dbReference>
<proteinExistence type="predicted"/>
<comment type="caution">
    <text evidence="4">The sequence shown here is derived from an EMBL/GenBank/DDBJ whole genome shotgun (WGS) entry which is preliminary data.</text>
</comment>
<dbReference type="RefSeq" id="XP_046118192.1">
    <property type="nucleotide sequence ID" value="XM_046267271.1"/>
</dbReference>
<reference evidence="4" key="1">
    <citation type="journal article" date="2021" name="IMA Fungus">
        <title>Genomic characterization of three marine fungi, including Emericellopsis atlantica sp. nov. with signatures of a generalist lifestyle and marine biomass degradation.</title>
        <authorList>
            <person name="Hagestad O.C."/>
            <person name="Hou L."/>
            <person name="Andersen J.H."/>
            <person name="Hansen E.H."/>
            <person name="Altermark B."/>
            <person name="Li C."/>
            <person name="Kuhnert E."/>
            <person name="Cox R.J."/>
            <person name="Crous P.W."/>
            <person name="Spatafora J.W."/>
            <person name="Lail K."/>
            <person name="Amirebrahimi M."/>
            <person name="Lipzen A."/>
            <person name="Pangilinan J."/>
            <person name="Andreopoulos W."/>
            <person name="Hayes R.D."/>
            <person name="Ng V."/>
            <person name="Grigoriev I.V."/>
            <person name="Jackson S.A."/>
            <person name="Sutton T.D.S."/>
            <person name="Dobson A.D.W."/>
            <person name="Rama T."/>
        </authorList>
    </citation>
    <scope>NUCLEOTIDE SEQUENCE</scope>
    <source>
        <strain evidence="4">TS7</strain>
    </source>
</reference>
<name>A0A9P7ZML7_9HYPO</name>
<dbReference type="GO" id="GO:0000976">
    <property type="term" value="F:transcription cis-regulatory region binding"/>
    <property type="evidence" value="ECO:0007669"/>
    <property type="project" value="TreeGrafter"/>
</dbReference>
<protein>
    <submittedName>
        <fullName evidence="4">Fungal-specific transcription factor domain-containing protein</fullName>
    </submittedName>
</protein>
<evidence type="ECO:0000256" key="2">
    <source>
        <dbReference type="ARBA" id="ARBA00023242"/>
    </source>
</evidence>
<dbReference type="PANTHER" id="PTHR37534">
    <property type="entry name" value="TRANSCRIPTIONAL ACTIVATOR PROTEIN UGA3"/>
    <property type="match status" value="1"/>
</dbReference>
<organism evidence="4 5">
    <name type="scientific">Emericellopsis atlantica</name>
    <dbReference type="NCBI Taxonomy" id="2614577"/>
    <lineage>
        <taxon>Eukaryota</taxon>
        <taxon>Fungi</taxon>
        <taxon>Dikarya</taxon>
        <taxon>Ascomycota</taxon>
        <taxon>Pezizomycotina</taxon>
        <taxon>Sordariomycetes</taxon>
        <taxon>Hypocreomycetidae</taxon>
        <taxon>Hypocreales</taxon>
        <taxon>Bionectriaceae</taxon>
        <taxon>Emericellopsis</taxon>
    </lineage>
</organism>
<dbReference type="Gene3D" id="4.10.240.10">
    <property type="entry name" value="Zn(2)-C6 fungal-type DNA-binding domain"/>
    <property type="match status" value="1"/>
</dbReference>
<gene>
    <name evidence="4" type="ORF">F5Z01DRAFT_99577</name>
</gene>
<feature type="domain" description="Zn(2)-C6 fungal-type" evidence="3">
    <location>
        <begin position="32"/>
        <end position="59"/>
    </location>
</feature>
<dbReference type="InterPro" id="IPR021858">
    <property type="entry name" value="Fun_TF"/>
</dbReference>
<dbReference type="CDD" id="cd00067">
    <property type="entry name" value="GAL4"/>
    <property type="match status" value="1"/>
</dbReference>
<dbReference type="GO" id="GO:0005634">
    <property type="term" value="C:nucleus"/>
    <property type="evidence" value="ECO:0007669"/>
    <property type="project" value="UniProtKB-SubCell"/>
</dbReference>
<keyword evidence="2" id="KW-0539">Nucleus</keyword>
<dbReference type="GO" id="GO:0045944">
    <property type="term" value="P:positive regulation of transcription by RNA polymerase II"/>
    <property type="evidence" value="ECO:0007669"/>
    <property type="project" value="TreeGrafter"/>
</dbReference>
<dbReference type="SMART" id="SM00066">
    <property type="entry name" value="GAL4"/>
    <property type="match status" value="1"/>
</dbReference>
<dbReference type="Pfam" id="PF11951">
    <property type="entry name" value="Fungal_trans_2"/>
    <property type="match status" value="1"/>
</dbReference>
<dbReference type="GO" id="GO:0008270">
    <property type="term" value="F:zinc ion binding"/>
    <property type="evidence" value="ECO:0007669"/>
    <property type="project" value="InterPro"/>
</dbReference>
<dbReference type="Proteomes" id="UP000887229">
    <property type="component" value="Unassembled WGS sequence"/>
</dbReference>
<dbReference type="OrthoDB" id="194358at2759"/>
<evidence type="ECO:0000259" key="3">
    <source>
        <dbReference type="PROSITE" id="PS50048"/>
    </source>
</evidence>
<evidence type="ECO:0000313" key="4">
    <source>
        <dbReference type="EMBL" id="KAG9254268.1"/>
    </source>
</evidence>
<dbReference type="EMBL" id="MU251254">
    <property type="protein sequence ID" value="KAG9254268.1"/>
    <property type="molecule type" value="Genomic_DNA"/>
</dbReference>